<protein>
    <recommendedName>
        <fullName evidence="4">Deoxyribodipyrimidine photo-lyase</fullName>
        <ecNumber evidence="3">4.1.99.3</ecNumber>
    </recommendedName>
    <alternativeName>
        <fullName evidence="11">DNA photolyase</fullName>
    </alternativeName>
</protein>
<proteinExistence type="inferred from homology"/>
<dbReference type="PROSITE" id="PS51645">
    <property type="entry name" value="PHR_CRY_ALPHA_BETA"/>
    <property type="match status" value="1"/>
</dbReference>
<dbReference type="InterPro" id="IPR036134">
    <property type="entry name" value="Crypto/Photolyase_FAD-like_sf"/>
</dbReference>
<keyword evidence="10 14" id="KW-0456">Lyase</keyword>
<evidence type="ECO:0000256" key="12">
    <source>
        <dbReference type="ARBA" id="ARBA00033999"/>
    </source>
</evidence>
<evidence type="ECO:0000256" key="1">
    <source>
        <dbReference type="ARBA" id="ARBA00001974"/>
    </source>
</evidence>
<dbReference type="InterPro" id="IPR036155">
    <property type="entry name" value="Crypto/Photolyase_N_sf"/>
</dbReference>
<dbReference type="PANTHER" id="PTHR10211:SF0">
    <property type="entry name" value="DEOXYRIBODIPYRIMIDINE PHOTO-LYASE"/>
    <property type="match status" value="1"/>
</dbReference>
<evidence type="ECO:0000259" key="13">
    <source>
        <dbReference type="PROSITE" id="PS51645"/>
    </source>
</evidence>
<evidence type="ECO:0000256" key="10">
    <source>
        <dbReference type="ARBA" id="ARBA00023239"/>
    </source>
</evidence>
<dbReference type="FunFam" id="1.10.579.10:FF:000002">
    <property type="entry name" value="Deoxyribodipyrimidine photolyase"/>
    <property type="match status" value="1"/>
</dbReference>
<keyword evidence="8" id="KW-0238">DNA-binding</keyword>
<feature type="domain" description="Photolyase/cryptochrome alpha/beta" evidence="13">
    <location>
        <begin position="43"/>
        <end position="193"/>
    </location>
</feature>
<dbReference type="EC" id="4.1.99.3" evidence="3"/>
<evidence type="ECO:0000256" key="11">
    <source>
        <dbReference type="ARBA" id="ARBA00031671"/>
    </source>
</evidence>
<reference evidence="14 15" key="1">
    <citation type="journal article" date="2015" name="Plant Cell">
        <title>Oil accumulation by the oleaginous diatom Fistulifera solaris as revealed by the genome and transcriptome.</title>
        <authorList>
            <person name="Tanaka T."/>
            <person name="Maeda Y."/>
            <person name="Veluchamy A."/>
            <person name="Tanaka M."/>
            <person name="Abida H."/>
            <person name="Marechal E."/>
            <person name="Bowler C."/>
            <person name="Muto M."/>
            <person name="Sunaga Y."/>
            <person name="Tanaka M."/>
            <person name="Yoshino T."/>
            <person name="Taniguchi T."/>
            <person name="Fukuda Y."/>
            <person name="Nemoto M."/>
            <person name="Matsumoto M."/>
            <person name="Wong P.S."/>
            <person name="Aburatani S."/>
            <person name="Fujibuchi W."/>
        </authorList>
    </citation>
    <scope>NUCLEOTIDE SEQUENCE [LARGE SCALE GENOMIC DNA]</scope>
    <source>
        <strain evidence="14 15">JPCC DA0580</strain>
    </source>
</reference>
<sequence length="536" mass="61542">MIINPDPVHHIPKSELPEWFIPSRSRLLTDPNLTSKSSNAKDGSVVYWMQRDMRARDNWALCLASYFAAQKGLPLRVVYAFAPPPKRLDPMPSLQDLPMTRRHGNFLLGGLELVHKELEEKKIPLHFVMAESHESVGEEVCRLLLEELRACLVVSDFSPLRQFREWMELQATPLLNNAAVPFYQVDTHNIVPVWTAAPNRQVGARTLRPKINNVIKTYLKEFPVMAGNTQDVELPKFERDVYEAYLKIDETVKDVDWAIPGTDAGLQQFRKFCQVGLPKYNEHRNDPVQPHICSNLSAWINHGHISFQRLTMDVYKLNKYPTGVAGFVEEGVVRRELSDNYVYYEPNHYDSLDAAADWAKESLQLHTADPREHLYSTEELEQGKTHDELWNAAQLQLVREGGMHGFMRMYWAKKILEWTESPEIALKTSQYFNDRYALDGKDPNGFVGVGWSIMGIHDQGWQERPVFGKIRYMNYNGCKRKFSIPQYVARYEGALRNAETVPSVKVLGSSAKSSKGAPKKRVTNTTLDVFLKKKKH</sequence>
<dbReference type="InParanoid" id="A0A1Z5JIT1"/>
<evidence type="ECO:0000256" key="6">
    <source>
        <dbReference type="ARBA" id="ARBA00022763"/>
    </source>
</evidence>
<dbReference type="GO" id="GO:0000719">
    <property type="term" value="P:photoreactive repair"/>
    <property type="evidence" value="ECO:0007669"/>
    <property type="project" value="TreeGrafter"/>
</dbReference>
<dbReference type="AlphaFoldDB" id="A0A1Z5JIT1"/>
<keyword evidence="5" id="KW-0285">Flavoprotein</keyword>
<dbReference type="GO" id="GO:0003904">
    <property type="term" value="F:deoxyribodipyrimidine photo-lyase activity"/>
    <property type="evidence" value="ECO:0007669"/>
    <property type="project" value="UniProtKB-EC"/>
</dbReference>
<evidence type="ECO:0000256" key="7">
    <source>
        <dbReference type="ARBA" id="ARBA00022827"/>
    </source>
</evidence>
<dbReference type="SUPFAM" id="SSF48173">
    <property type="entry name" value="Cryptochrome/photolyase FAD-binding domain"/>
    <property type="match status" value="1"/>
</dbReference>
<evidence type="ECO:0000256" key="8">
    <source>
        <dbReference type="ARBA" id="ARBA00023125"/>
    </source>
</evidence>
<comment type="similarity">
    <text evidence="2">Belongs to the DNA photolyase class-2 family.</text>
</comment>
<dbReference type="Proteomes" id="UP000198406">
    <property type="component" value="Unassembled WGS sequence"/>
</dbReference>
<dbReference type="InterPro" id="IPR032673">
    <property type="entry name" value="DNA_photolyase_2_CS"/>
</dbReference>
<dbReference type="Gene3D" id="1.25.40.80">
    <property type="match status" value="1"/>
</dbReference>
<dbReference type="SUPFAM" id="SSF52425">
    <property type="entry name" value="Cryptochrome/photolyase, N-terminal domain"/>
    <property type="match status" value="1"/>
</dbReference>
<keyword evidence="9" id="KW-0234">DNA repair</keyword>
<comment type="cofactor">
    <cofactor evidence="1">
        <name>FAD</name>
        <dbReference type="ChEBI" id="CHEBI:57692"/>
    </cofactor>
</comment>
<organism evidence="14 15">
    <name type="scientific">Fistulifera solaris</name>
    <name type="common">Oleaginous diatom</name>
    <dbReference type="NCBI Taxonomy" id="1519565"/>
    <lineage>
        <taxon>Eukaryota</taxon>
        <taxon>Sar</taxon>
        <taxon>Stramenopiles</taxon>
        <taxon>Ochrophyta</taxon>
        <taxon>Bacillariophyta</taxon>
        <taxon>Bacillariophyceae</taxon>
        <taxon>Bacillariophycidae</taxon>
        <taxon>Naviculales</taxon>
        <taxon>Naviculaceae</taxon>
        <taxon>Fistulifera</taxon>
    </lineage>
</organism>
<dbReference type="Gene3D" id="1.10.579.10">
    <property type="entry name" value="DNA Cyclobutane Dipyrimidine Photolyase, subunit A, domain 3"/>
    <property type="match status" value="1"/>
</dbReference>
<dbReference type="InterPro" id="IPR052219">
    <property type="entry name" value="Photolyase_Class-2"/>
</dbReference>
<dbReference type="GO" id="GO:0003677">
    <property type="term" value="F:DNA binding"/>
    <property type="evidence" value="ECO:0007669"/>
    <property type="project" value="UniProtKB-KW"/>
</dbReference>
<dbReference type="PROSITE" id="PS01084">
    <property type="entry name" value="DNA_PHOTOLYASES_2_2"/>
    <property type="match status" value="1"/>
</dbReference>
<dbReference type="PANTHER" id="PTHR10211">
    <property type="entry name" value="DEOXYRIBODIPYRIMIDINE PHOTOLYASE"/>
    <property type="match status" value="1"/>
</dbReference>
<comment type="catalytic activity">
    <reaction evidence="12">
        <text>cyclobutadipyrimidine (in DNA) = 2 pyrimidine residues (in DNA).</text>
        <dbReference type="EC" id="4.1.99.3"/>
    </reaction>
</comment>
<evidence type="ECO:0000256" key="5">
    <source>
        <dbReference type="ARBA" id="ARBA00022630"/>
    </source>
</evidence>
<accession>A0A1Z5JIT1</accession>
<keyword evidence="15" id="KW-1185">Reference proteome</keyword>
<dbReference type="Gene3D" id="3.40.50.620">
    <property type="entry name" value="HUPs"/>
    <property type="match status" value="1"/>
</dbReference>
<evidence type="ECO:0000256" key="9">
    <source>
        <dbReference type="ARBA" id="ARBA00023204"/>
    </source>
</evidence>
<dbReference type="InterPro" id="IPR014729">
    <property type="entry name" value="Rossmann-like_a/b/a_fold"/>
</dbReference>
<dbReference type="InterPro" id="IPR006050">
    <property type="entry name" value="DNA_photolyase_N"/>
</dbReference>
<keyword evidence="7" id="KW-0274">FAD</keyword>
<dbReference type="Pfam" id="PF00875">
    <property type="entry name" value="DNA_photolyase"/>
    <property type="match status" value="1"/>
</dbReference>
<evidence type="ECO:0000313" key="15">
    <source>
        <dbReference type="Proteomes" id="UP000198406"/>
    </source>
</evidence>
<evidence type="ECO:0000313" key="14">
    <source>
        <dbReference type="EMBL" id="GAX13915.1"/>
    </source>
</evidence>
<gene>
    <name evidence="14" type="ORF">FisN_5Lh184</name>
</gene>
<evidence type="ECO:0000256" key="3">
    <source>
        <dbReference type="ARBA" id="ARBA00013149"/>
    </source>
</evidence>
<name>A0A1Z5JIT1_FISSO</name>
<keyword evidence="6" id="KW-0227">DNA damage</keyword>
<dbReference type="OrthoDB" id="496749at2759"/>
<evidence type="ECO:0000256" key="2">
    <source>
        <dbReference type="ARBA" id="ARBA00006409"/>
    </source>
</evidence>
<dbReference type="EMBL" id="BDSP01000074">
    <property type="protein sequence ID" value="GAX13915.1"/>
    <property type="molecule type" value="Genomic_DNA"/>
</dbReference>
<comment type="caution">
    <text evidence="14">The sequence shown here is derived from an EMBL/GenBank/DDBJ whole genome shotgun (WGS) entry which is preliminary data.</text>
</comment>
<evidence type="ECO:0000256" key="4">
    <source>
        <dbReference type="ARBA" id="ARBA00014046"/>
    </source>
</evidence>